<comment type="caution">
    <text evidence="2">The sequence shown here is derived from an EMBL/GenBank/DDBJ whole genome shotgun (WGS) entry which is preliminary data.</text>
</comment>
<gene>
    <name evidence="2" type="ORF">NP493_1140g00048</name>
</gene>
<reference evidence="2" key="1">
    <citation type="journal article" date="2023" name="Mol. Biol. Evol.">
        <title>Third-Generation Sequencing Reveals the Adaptive Role of the Epigenome in Three Deep-Sea Polychaetes.</title>
        <authorList>
            <person name="Perez M."/>
            <person name="Aroh O."/>
            <person name="Sun Y."/>
            <person name="Lan Y."/>
            <person name="Juniper S.K."/>
            <person name="Young C.R."/>
            <person name="Angers B."/>
            <person name="Qian P.Y."/>
        </authorList>
    </citation>
    <scope>NUCLEOTIDE SEQUENCE</scope>
    <source>
        <strain evidence="2">R07B-5</strain>
    </source>
</reference>
<feature type="region of interest" description="Disordered" evidence="1">
    <location>
        <begin position="36"/>
        <end position="78"/>
    </location>
</feature>
<protein>
    <submittedName>
        <fullName evidence="2">Uncharacterized protein</fullName>
    </submittedName>
</protein>
<proteinExistence type="predicted"/>
<dbReference type="Proteomes" id="UP001209878">
    <property type="component" value="Unassembled WGS sequence"/>
</dbReference>
<evidence type="ECO:0000256" key="1">
    <source>
        <dbReference type="SAM" id="MobiDB-lite"/>
    </source>
</evidence>
<organism evidence="2 3">
    <name type="scientific">Ridgeia piscesae</name>
    <name type="common">Tubeworm</name>
    <dbReference type="NCBI Taxonomy" id="27915"/>
    <lineage>
        <taxon>Eukaryota</taxon>
        <taxon>Metazoa</taxon>
        <taxon>Spiralia</taxon>
        <taxon>Lophotrochozoa</taxon>
        <taxon>Annelida</taxon>
        <taxon>Polychaeta</taxon>
        <taxon>Sedentaria</taxon>
        <taxon>Canalipalpata</taxon>
        <taxon>Sabellida</taxon>
        <taxon>Siboglinidae</taxon>
        <taxon>Ridgeia</taxon>
    </lineage>
</organism>
<keyword evidence="3" id="KW-1185">Reference proteome</keyword>
<sequence length="155" mass="17696">MKIIKPTNHTFWTQRMRTLLWQSASESHMVANLVEPSHDLDENGGKLSRVLPQKKDNKLSERSSGETSSAPAKPCIDWNRYPTPAASITHSSRSTNGQDLKRFLEEVGTEAKEARYWLKQFQQGSQPYSPFAIVQIERDVFENPEMVSSNVFLWG</sequence>
<evidence type="ECO:0000313" key="3">
    <source>
        <dbReference type="Proteomes" id="UP001209878"/>
    </source>
</evidence>
<feature type="compositionally biased region" description="Basic and acidic residues" evidence="1">
    <location>
        <begin position="53"/>
        <end position="64"/>
    </location>
</feature>
<name>A0AAD9KFC8_RIDPI</name>
<dbReference type="EMBL" id="JAODUO010001144">
    <property type="protein sequence ID" value="KAK2170629.1"/>
    <property type="molecule type" value="Genomic_DNA"/>
</dbReference>
<evidence type="ECO:0000313" key="2">
    <source>
        <dbReference type="EMBL" id="KAK2170629.1"/>
    </source>
</evidence>
<accession>A0AAD9KFC8</accession>
<dbReference type="AlphaFoldDB" id="A0AAD9KFC8"/>